<accession>A0A7X2S7Z4</accession>
<gene>
    <name evidence="1" type="ORF">GKZ89_15800</name>
</gene>
<name>A0A7X2S7Z4_9BACI</name>
<dbReference type="RefSeq" id="WP_155113376.1">
    <property type="nucleotide sequence ID" value="NZ_WMIB01000019.1"/>
</dbReference>
<dbReference type="Proteomes" id="UP000434639">
    <property type="component" value="Unassembled WGS sequence"/>
</dbReference>
<sequence>MKENNKNRTVQGETPEERFKELHGTTIEEWHEQQFKAKTGMSSEEWYINKVKSSTPIDFIEEHYGIITEDDRKLIKDLQTMGLNDEVIYVLLDYENIFSSIGRVHLLVKEMGEHWLKENINTIEKAIAYVKEQQRKERASNASILKLDTLK</sequence>
<protein>
    <recommendedName>
        <fullName evidence="3">DnaD domain-containing protein</fullName>
    </recommendedName>
</protein>
<dbReference type="AlphaFoldDB" id="A0A7X2S7Z4"/>
<comment type="caution">
    <text evidence="1">The sequence shown here is derived from an EMBL/GenBank/DDBJ whole genome shotgun (WGS) entry which is preliminary data.</text>
</comment>
<evidence type="ECO:0000313" key="2">
    <source>
        <dbReference type="Proteomes" id="UP000434639"/>
    </source>
</evidence>
<keyword evidence="2" id="KW-1185">Reference proteome</keyword>
<reference evidence="1 2" key="1">
    <citation type="journal article" date="2017" name="Int. J. Syst. Evol. Microbiol.">
        <title>Bacillus mangrovi sp. nov., isolated from a sediment sample from a mangrove forest.</title>
        <authorList>
            <person name="Gupta V."/>
            <person name="Singh P.K."/>
            <person name="Korpole S."/>
            <person name="Tanuku N.R.S."/>
            <person name="Pinnaka A.K."/>
        </authorList>
    </citation>
    <scope>NUCLEOTIDE SEQUENCE [LARGE SCALE GENOMIC DNA]</scope>
    <source>
        <strain evidence="1 2">KCTC 33872</strain>
    </source>
</reference>
<evidence type="ECO:0008006" key="3">
    <source>
        <dbReference type="Google" id="ProtNLM"/>
    </source>
</evidence>
<evidence type="ECO:0000313" key="1">
    <source>
        <dbReference type="EMBL" id="MTH54866.1"/>
    </source>
</evidence>
<dbReference type="EMBL" id="WMIB01000019">
    <property type="protein sequence ID" value="MTH54866.1"/>
    <property type="molecule type" value="Genomic_DNA"/>
</dbReference>
<dbReference type="OrthoDB" id="2863578at2"/>
<organism evidence="1 2">
    <name type="scientific">Metabacillus mangrovi</name>
    <dbReference type="NCBI Taxonomy" id="1491830"/>
    <lineage>
        <taxon>Bacteria</taxon>
        <taxon>Bacillati</taxon>
        <taxon>Bacillota</taxon>
        <taxon>Bacilli</taxon>
        <taxon>Bacillales</taxon>
        <taxon>Bacillaceae</taxon>
        <taxon>Metabacillus</taxon>
    </lineage>
</organism>
<proteinExistence type="predicted"/>